<accession>A0ABD2BNV1</accession>
<feature type="non-terminal residue" evidence="2">
    <location>
        <position position="74"/>
    </location>
</feature>
<name>A0ABD2BNV1_VESSQ</name>
<protein>
    <submittedName>
        <fullName evidence="2">Uncharacterized protein</fullName>
    </submittedName>
</protein>
<gene>
    <name evidence="2" type="ORF">V1478_004159</name>
</gene>
<sequence length="74" mass="8871">MKEEEKEEEENTKERRWKRKGEIFNQPIEMQIPIDSGSRFVLLARTRRGESTTEGEFRMMMANWHRGSIESVIL</sequence>
<keyword evidence="3" id="KW-1185">Reference proteome</keyword>
<evidence type="ECO:0000313" key="3">
    <source>
        <dbReference type="Proteomes" id="UP001607302"/>
    </source>
</evidence>
<dbReference type="EMBL" id="JAUDFV010000074">
    <property type="protein sequence ID" value="KAL2734461.1"/>
    <property type="molecule type" value="Genomic_DNA"/>
</dbReference>
<comment type="caution">
    <text evidence="2">The sequence shown here is derived from an EMBL/GenBank/DDBJ whole genome shotgun (WGS) entry which is preliminary data.</text>
</comment>
<reference evidence="2 3" key="1">
    <citation type="journal article" date="2024" name="Ann. Entomol. Soc. Am.">
        <title>Genomic analyses of the southern and eastern yellowjacket wasps (Hymenoptera: Vespidae) reveal evolutionary signatures of social life.</title>
        <authorList>
            <person name="Catto M.A."/>
            <person name="Caine P.B."/>
            <person name="Orr S.E."/>
            <person name="Hunt B.G."/>
            <person name="Goodisman M.A.D."/>
        </authorList>
    </citation>
    <scope>NUCLEOTIDE SEQUENCE [LARGE SCALE GENOMIC DNA]</scope>
    <source>
        <strain evidence="2">233</strain>
        <tissue evidence="2">Head and thorax</tissue>
    </source>
</reference>
<evidence type="ECO:0000256" key="1">
    <source>
        <dbReference type="SAM" id="MobiDB-lite"/>
    </source>
</evidence>
<evidence type="ECO:0000313" key="2">
    <source>
        <dbReference type="EMBL" id="KAL2734461.1"/>
    </source>
</evidence>
<proteinExistence type="predicted"/>
<feature type="compositionally biased region" description="Acidic residues" evidence="1">
    <location>
        <begin position="1"/>
        <end position="11"/>
    </location>
</feature>
<organism evidence="2 3">
    <name type="scientific">Vespula squamosa</name>
    <name type="common">Southern yellow jacket</name>
    <name type="synonym">Wasp</name>
    <dbReference type="NCBI Taxonomy" id="30214"/>
    <lineage>
        <taxon>Eukaryota</taxon>
        <taxon>Metazoa</taxon>
        <taxon>Ecdysozoa</taxon>
        <taxon>Arthropoda</taxon>
        <taxon>Hexapoda</taxon>
        <taxon>Insecta</taxon>
        <taxon>Pterygota</taxon>
        <taxon>Neoptera</taxon>
        <taxon>Endopterygota</taxon>
        <taxon>Hymenoptera</taxon>
        <taxon>Apocrita</taxon>
        <taxon>Aculeata</taxon>
        <taxon>Vespoidea</taxon>
        <taxon>Vespidae</taxon>
        <taxon>Vespinae</taxon>
        <taxon>Vespula</taxon>
    </lineage>
</organism>
<dbReference type="AlphaFoldDB" id="A0ABD2BNV1"/>
<feature type="region of interest" description="Disordered" evidence="1">
    <location>
        <begin position="1"/>
        <end position="20"/>
    </location>
</feature>
<dbReference type="Proteomes" id="UP001607302">
    <property type="component" value="Unassembled WGS sequence"/>
</dbReference>